<dbReference type="GO" id="GO:0016491">
    <property type="term" value="F:oxidoreductase activity"/>
    <property type="evidence" value="ECO:0007669"/>
    <property type="project" value="UniProtKB-KW"/>
</dbReference>
<dbReference type="InterPro" id="IPR044861">
    <property type="entry name" value="IPNS-like_FE2OG_OXY"/>
</dbReference>
<dbReference type="InterPro" id="IPR001763">
    <property type="entry name" value="Rhodanese-like_dom"/>
</dbReference>
<dbReference type="Gene3D" id="2.60.120.330">
    <property type="entry name" value="B-lactam Antibiotic, Isopenicillin N Synthase, Chain"/>
    <property type="match status" value="1"/>
</dbReference>
<dbReference type="Proteomes" id="UP000515121">
    <property type="component" value="Unplaced"/>
</dbReference>
<dbReference type="PROSITE" id="PS51471">
    <property type="entry name" value="FE2OG_OXY"/>
    <property type="match status" value="1"/>
</dbReference>
<feature type="domain" description="Fe2OG dioxygenase" evidence="7">
    <location>
        <begin position="205"/>
        <end position="305"/>
    </location>
</feature>
<evidence type="ECO:0000313" key="8">
    <source>
        <dbReference type="Proteomes" id="UP000515121"/>
    </source>
</evidence>
<proteinExistence type="inferred from homology"/>
<dbReference type="GO" id="GO:0046872">
    <property type="term" value="F:metal ion binding"/>
    <property type="evidence" value="ECO:0007669"/>
    <property type="project" value="UniProtKB-KW"/>
</dbReference>
<protein>
    <submittedName>
        <fullName evidence="9">Protein SRG1-like</fullName>
    </submittedName>
</protein>
<dbReference type="GeneID" id="111274918"/>
<keyword evidence="4 5" id="KW-0408">Iron</keyword>
<dbReference type="PANTHER" id="PTHR47991">
    <property type="entry name" value="OXOGLUTARATE/IRON-DEPENDENT DIOXYGENASE"/>
    <property type="match status" value="1"/>
</dbReference>
<accession>A0A6P5WI97</accession>
<dbReference type="SUPFAM" id="SSF51197">
    <property type="entry name" value="Clavaminate synthase-like"/>
    <property type="match status" value="1"/>
</dbReference>
<dbReference type="InterPro" id="IPR050295">
    <property type="entry name" value="Plant_2OG-oxidoreductases"/>
</dbReference>
<dbReference type="RefSeq" id="XP_022715674.1">
    <property type="nucleotide sequence ID" value="XM_022859939.1"/>
</dbReference>
<dbReference type="AlphaFoldDB" id="A0A6P5WI97"/>
<dbReference type="InterPro" id="IPR027443">
    <property type="entry name" value="IPNS-like_sf"/>
</dbReference>
<dbReference type="InterPro" id="IPR005123">
    <property type="entry name" value="Oxoglu/Fe-dep_dioxygenase_dom"/>
</dbReference>
<reference evidence="9" key="1">
    <citation type="submission" date="2025-08" db="UniProtKB">
        <authorList>
            <consortium name="RefSeq"/>
        </authorList>
    </citation>
    <scope>IDENTIFICATION</scope>
    <source>
        <tissue evidence="9">Fruit stalk</tissue>
    </source>
</reference>
<dbReference type="Pfam" id="PF03171">
    <property type="entry name" value="2OG-FeII_Oxy"/>
    <property type="match status" value="1"/>
</dbReference>
<evidence type="ECO:0000256" key="3">
    <source>
        <dbReference type="ARBA" id="ARBA00023002"/>
    </source>
</evidence>
<evidence type="ECO:0000256" key="5">
    <source>
        <dbReference type="RuleBase" id="RU003682"/>
    </source>
</evidence>
<dbReference type="InterPro" id="IPR026992">
    <property type="entry name" value="DIOX_N"/>
</dbReference>
<keyword evidence="2 5" id="KW-0479">Metal-binding</keyword>
<evidence type="ECO:0000313" key="9">
    <source>
        <dbReference type="RefSeq" id="XP_022715674.1"/>
    </source>
</evidence>
<sequence>MEPELTKLGSSIPVPSVQELVKEALGRVPLRYQRPDQDPPFTAIDTACSPQVPVIDMLMLLSGDSMNVELEKLRDACKEWGFFQLINHGVSSSLVEKVQKGIQGLFNLPMEEKKKLWQRPGDLEGFGQAFVVSEEQKLDWADMFFMTALPTHLRKPHLFSNLPLPFRDDIEAYSAELKNIALKILAFQAKALGIDPDDIRIFEGGWQAMRMNYYPPCPEPELAIGLSSHSDAVGITILLQINEIEGLQIRKDGAWVPIKPLPDAFVVNVGDIMEIVTNGIYSSIEHRATVNSEKERLSIATFYSPKLDGEMGPAPSLITPETPPNFKRMVVADYFKEFLKRRLEGKSFLDVLRIPKDQNS</sequence>
<gene>
    <name evidence="9" type="primary">LOC111274918</name>
</gene>
<evidence type="ECO:0000256" key="1">
    <source>
        <dbReference type="ARBA" id="ARBA00008056"/>
    </source>
</evidence>
<dbReference type="PROSITE" id="PS50206">
    <property type="entry name" value="RHODANESE_3"/>
    <property type="match status" value="1"/>
</dbReference>
<dbReference type="KEGG" id="dzi:111274918"/>
<name>A0A6P5WI97_DURZI</name>
<dbReference type="Pfam" id="PF14226">
    <property type="entry name" value="DIOX_N"/>
    <property type="match status" value="1"/>
</dbReference>
<comment type="similarity">
    <text evidence="1 5">Belongs to the iron/ascorbate-dependent oxidoreductase family.</text>
</comment>
<evidence type="ECO:0000259" key="6">
    <source>
        <dbReference type="PROSITE" id="PS50206"/>
    </source>
</evidence>
<feature type="domain" description="Rhodanese" evidence="6">
    <location>
        <begin position="184"/>
        <end position="218"/>
    </location>
</feature>
<dbReference type="FunFam" id="2.60.120.330:FF:000001">
    <property type="entry name" value="Protein SRG1"/>
    <property type="match status" value="1"/>
</dbReference>
<evidence type="ECO:0000256" key="4">
    <source>
        <dbReference type="ARBA" id="ARBA00023004"/>
    </source>
</evidence>
<keyword evidence="8" id="KW-1185">Reference proteome</keyword>
<evidence type="ECO:0000259" key="7">
    <source>
        <dbReference type="PROSITE" id="PS51471"/>
    </source>
</evidence>
<evidence type="ECO:0000256" key="2">
    <source>
        <dbReference type="ARBA" id="ARBA00022723"/>
    </source>
</evidence>
<dbReference type="OrthoDB" id="288590at2759"/>
<organism evidence="8 9">
    <name type="scientific">Durio zibethinus</name>
    <name type="common">Durian</name>
    <dbReference type="NCBI Taxonomy" id="66656"/>
    <lineage>
        <taxon>Eukaryota</taxon>
        <taxon>Viridiplantae</taxon>
        <taxon>Streptophyta</taxon>
        <taxon>Embryophyta</taxon>
        <taxon>Tracheophyta</taxon>
        <taxon>Spermatophyta</taxon>
        <taxon>Magnoliopsida</taxon>
        <taxon>eudicotyledons</taxon>
        <taxon>Gunneridae</taxon>
        <taxon>Pentapetalae</taxon>
        <taxon>rosids</taxon>
        <taxon>malvids</taxon>
        <taxon>Malvales</taxon>
        <taxon>Malvaceae</taxon>
        <taxon>Helicteroideae</taxon>
        <taxon>Durio</taxon>
    </lineage>
</organism>
<keyword evidence="3 5" id="KW-0560">Oxidoreductase</keyword>